<keyword evidence="21" id="KW-1185">Reference proteome</keyword>
<dbReference type="OrthoDB" id="3352408at2759"/>
<comment type="caution">
    <text evidence="17">Lacks conserved residue(s) required for the propagation of feature annotation.</text>
</comment>
<dbReference type="Pfam" id="PF00689">
    <property type="entry name" value="Cation_ATPase_C"/>
    <property type="match status" value="1"/>
</dbReference>
<dbReference type="PRINTS" id="PR00120">
    <property type="entry name" value="HATPASE"/>
</dbReference>
<feature type="transmembrane region" description="Helical" evidence="17">
    <location>
        <begin position="888"/>
        <end position="906"/>
    </location>
</feature>
<dbReference type="RefSeq" id="XP_020547336.1">
    <property type="nucleotide sequence ID" value="XM_020691677.1"/>
</dbReference>
<feature type="transmembrane region" description="Helical" evidence="17">
    <location>
        <begin position="166"/>
        <end position="185"/>
    </location>
</feature>
<keyword evidence="8 17" id="KW-0106">Calcium</keyword>
<gene>
    <name evidence="22 23 24" type="primary">LOC105180374</name>
</gene>
<dbReference type="InterPro" id="IPR008250">
    <property type="entry name" value="ATPase_P-typ_transduc_dom_A_sf"/>
</dbReference>
<keyword evidence="10" id="KW-0460">Magnesium</keyword>
<evidence type="ECO:0000256" key="15">
    <source>
        <dbReference type="ARBA" id="ARBA00023136"/>
    </source>
</evidence>
<evidence type="ECO:0000256" key="5">
    <source>
        <dbReference type="ARBA" id="ARBA00022692"/>
    </source>
</evidence>
<dbReference type="Pfam" id="PF00690">
    <property type="entry name" value="Cation_ATPase_N"/>
    <property type="match status" value="1"/>
</dbReference>
<dbReference type="GO" id="GO:0005388">
    <property type="term" value="F:P-type calcium transporter activity"/>
    <property type="evidence" value="ECO:0007669"/>
    <property type="project" value="UniProtKB-EC"/>
</dbReference>
<evidence type="ECO:0000313" key="23">
    <source>
        <dbReference type="RefSeq" id="XP_020547336.1"/>
    </source>
</evidence>
<evidence type="ECO:0000256" key="17">
    <source>
        <dbReference type="RuleBase" id="RU361146"/>
    </source>
</evidence>
<dbReference type="Gene3D" id="2.70.150.10">
    <property type="entry name" value="Calcium-transporting ATPase, cytoplasmic transduction domain A"/>
    <property type="match status" value="1"/>
</dbReference>
<accession>A0A6I9SHS7</accession>
<feature type="transmembrane region" description="Helical" evidence="17">
    <location>
        <begin position="787"/>
        <end position="807"/>
    </location>
</feature>
<dbReference type="FunFam" id="1.20.1110.10:FF:000039">
    <property type="entry name" value="Calcium-transporting ATPase"/>
    <property type="match status" value="1"/>
</dbReference>
<feature type="domain" description="P-type ATPase A" evidence="18">
    <location>
        <begin position="203"/>
        <end position="300"/>
    </location>
</feature>
<comment type="similarity">
    <text evidence="2 17">Belongs to the cation transport ATPase (P-type) (TC 3.A.3) family. Type IIB subfamily.</text>
</comment>
<dbReference type="InterPro" id="IPR006408">
    <property type="entry name" value="P-type_ATPase_IIB"/>
</dbReference>
<keyword evidence="4 17" id="KW-0109">Calcium transport</keyword>
<dbReference type="GO" id="GO:0046872">
    <property type="term" value="F:metal ion binding"/>
    <property type="evidence" value="ECO:0007669"/>
    <property type="project" value="UniProtKB-KW"/>
</dbReference>
<evidence type="ECO:0000259" key="18">
    <source>
        <dbReference type="Pfam" id="PF00122"/>
    </source>
</evidence>
<evidence type="ECO:0000256" key="16">
    <source>
        <dbReference type="ARBA" id="ARBA00048694"/>
    </source>
</evidence>
<evidence type="ECO:0000313" key="24">
    <source>
        <dbReference type="RefSeq" id="XP_020547337.1"/>
    </source>
</evidence>
<proteinExistence type="inferred from homology"/>
<dbReference type="NCBIfam" id="TIGR01517">
    <property type="entry name" value="ATPase-IIB_Ca"/>
    <property type="match status" value="1"/>
</dbReference>
<dbReference type="PANTHER" id="PTHR24093">
    <property type="entry name" value="CATION TRANSPORTING ATPASE"/>
    <property type="match status" value="1"/>
</dbReference>
<evidence type="ECO:0000256" key="9">
    <source>
        <dbReference type="ARBA" id="ARBA00022840"/>
    </source>
</evidence>
<dbReference type="GO" id="GO:0005524">
    <property type="term" value="F:ATP binding"/>
    <property type="evidence" value="ECO:0007669"/>
    <property type="project" value="UniProtKB-KW"/>
</dbReference>
<evidence type="ECO:0000256" key="3">
    <source>
        <dbReference type="ARBA" id="ARBA00022448"/>
    </source>
</evidence>
<dbReference type="InterPro" id="IPR004014">
    <property type="entry name" value="ATPase_P-typ_cation-transptr_N"/>
</dbReference>
<feature type="transmembrane region" description="Helical" evidence="17">
    <location>
        <begin position="926"/>
        <end position="945"/>
    </location>
</feature>
<keyword evidence="12" id="KW-1278">Translocase</keyword>
<feature type="transmembrane region" description="Helical" evidence="17">
    <location>
        <begin position="813"/>
        <end position="834"/>
    </location>
</feature>
<dbReference type="Gene3D" id="1.20.1110.10">
    <property type="entry name" value="Calcium-transporting ATPase, transmembrane domain"/>
    <property type="match status" value="2"/>
</dbReference>
<evidence type="ECO:0000256" key="12">
    <source>
        <dbReference type="ARBA" id="ARBA00022967"/>
    </source>
</evidence>
<name>A0A6I9SHS7_SESIN</name>
<dbReference type="NCBIfam" id="TIGR01494">
    <property type="entry name" value="ATPase_P-type"/>
    <property type="match status" value="1"/>
</dbReference>
<dbReference type="GO" id="GO:0005516">
    <property type="term" value="F:calmodulin binding"/>
    <property type="evidence" value="ECO:0007669"/>
    <property type="project" value="UniProtKB-KW"/>
</dbReference>
<dbReference type="RefSeq" id="XP_020547337.1">
    <property type="nucleotide sequence ID" value="XM_020691678.1"/>
</dbReference>
<comment type="subcellular location">
    <subcellularLocation>
        <location evidence="1 17">Membrane</location>
        <topology evidence="1 17">Multi-pass membrane protein</topology>
    </subcellularLocation>
</comment>
<evidence type="ECO:0000256" key="1">
    <source>
        <dbReference type="ARBA" id="ARBA00004141"/>
    </source>
</evidence>
<feature type="domain" description="Cation-transporting P-type ATPase N-terminal" evidence="20">
    <location>
        <begin position="79"/>
        <end position="148"/>
    </location>
</feature>
<feature type="transmembrane region" description="Helical" evidence="17">
    <location>
        <begin position="317"/>
        <end position="338"/>
    </location>
</feature>
<keyword evidence="3 17" id="KW-0813">Transport</keyword>
<feature type="domain" description="Cation-transporting P-type ATPase C-terminal" evidence="19">
    <location>
        <begin position="809"/>
        <end position="977"/>
    </location>
</feature>
<evidence type="ECO:0000259" key="20">
    <source>
        <dbReference type="Pfam" id="PF00690"/>
    </source>
</evidence>
<keyword evidence="11" id="KW-0112">Calmodulin-binding</keyword>
<evidence type="ECO:0000313" key="21">
    <source>
        <dbReference type="Proteomes" id="UP000504604"/>
    </source>
</evidence>
<keyword evidence="13 17" id="KW-1133">Transmembrane helix</keyword>
<dbReference type="InterPro" id="IPR023298">
    <property type="entry name" value="ATPase_P-typ_TM_dom_sf"/>
</dbReference>
<keyword evidence="6" id="KW-0479">Metal-binding</keyword>
<evidence type="ECO:0000313" key="22">
    <source>
        <dbReference type="RefSeq" id="XP_011069329.2"/>
    </source>
</evidence>
<dbReference type="InterPro" id="IPR059000">
    <property type="entry name" value="ATPase_P-type_domA"/>
</dbReference>
<dbReference type="AlphaFoldDB" id="A0A6I9SHS7"/>
<dbReference type="Proteomes" id="UP000504604">
    <property type="component" value="Unplaced"/>
</dbReference>
<evidence type="ECO:0000256" key="4">
    <source>
        <dbReference type="ARBA" id="ARBA00022568"/>
    </source>
</evidence>
<evidence type="ECO:0000256" key="6">
    <source>
        <dbReference type="ARBA" id="ARBA00022723"/>
    </source>
</evidence>
<dbReference type="SUPFAM" id="SSF56784">
    <property type="entry name" value="HAD-like"/>
    <property type="match status" value="1"/>
</dbReference>
<dbReference type="SUPFAM" id="SSF81653">
    <property type="entry name" value="Calcium ATPase, transduction domain A"/>
    <property type="match status" value="1"/>
</dbReference>
<evidence type="ECO:0000256" key="7">
    <source>
        <dbReference type="ARBA" id="ARBA00022741"/>
    </source>
</evidence>
<dbReference type="PANTHER" id="PTHR24093:SF434">
    <property type="entry name" value="CALCIUM-TRANSPORTING ATPASE 13, PLASMA MEMBRANE-TYPE-RELATED"/>
    <property type="match status" value="1"/>
</dbReference>
<dbReference type="EC" id="7.2.2.10" evidence="17"/>
<evidence type="ECO:0000256" key="8">
    <source>
        <dbReference type="ARBA" id="ARBA00022837"/>
    </source>
</evidence>
<dbReference type="RefSeq" id="XP_011069329.2">
    <property type="nucleotide sequence ID" value="XM_011071027.2"/>
</dbReference>
<protein>
    <recommendedName>
        <fullName evidence="17">Calcium-transporting ATPase</fullName>
        <ecNumber evidence="17">7.2.2.10</ecNumber>
    </recommendedName>
</protein>
<dbReference type="GO" id="GO:0016887">
    <property type="term" value="F:ATP hydrolysis activity"/>
    <property type="evidence" value="ECO:0007669"/>
    <property type="project" value="InterPro"/>
</dbReference>
<dbReference type="KEGG" id="sind:105180374"/>
<keyword evidence="14 17" id="KW-0406">Ion transport</keyword>
<evidence type="ECO:0000256" key="14">
    <source>
        <dbReference type="ARBA" id="ARBA00023065"/>
    </source>
</evidence>
<comment type="catalytic activity">
    <reaction evidence="16 17">
        <text>Ca(2+)(in) + ATP + H2O = Ca(2+)(out) + ADP + phosphate + H(+)</text>
        <dbReference type="Rhea" id="RHEA:18105"/>
        <dbReference type="ChEBI" id="CHEBI:15377"/>
        <dbReference type="ChEBI" id="CHEBI:15378"/>
        <dbReference type="ChEBI" id="CHEBI:29108"/>
        <dbReference type="ChEBI" id="CHEBI:30616"/>
        <dbReference type="ChEBI" id="CHEBI:43474"/>
        <dbReference type="ChEBI" id="CHEBI:456216"/>
        <dbReference type="EC" id="7.2.2.10"/>
    </reaction>
</comment>
<dbReference type="GeneID" id="105180374"/>
<dbReference type="Pfam" id="PF00122">
    <property type="entry name" value="E1-E2_ATPase"/>
    <property type="match status" value="1"/>
</dbReference>
<organism evidence="21 22">
    <name type="scientific">Sesamum indicum</name>
    <name type="common">Oriental sesame</name>
    <name type="synonym">Sesamum orientale</name>
    <dbReference type="NCBI Taxonomy" id="4182"/>
    <lineage>
        <taxon>Eukaryota</taxon>
        <taxon>Viridiplantae</taxon>
        <taxon>Streptophyta</taxon>
        <taxon>Embryophyta</taxon>
        <taxon>Tracheophyta</taxon>
        <taxon>Spermatophyta</taxon>
        <taxon>Magnoliopsida</taxon>
        <taxon>eudicotyledons</taxon>
        <taxon>Gunneridae</taxon>
        <taxon>Pentapetalae</taxon>
        <taxon>asterids</taxon>
        <taxon>lamiids</taxon>
        <taxon>Lamiales</taxon>
        <taxon>Pedaliaceae</taxon>
        <taxon>Sesamum</taxon>
    </lineage>
</organism>
<evidence type="ECO:0000256" key="10">
    <source>
        <dbReference type="ARBA" id="ARBA00022842"/>
    </source>
</evidence>
<evidence type="ECO:0000259" key="19">
    <source>
        <dbReference type="Pfam" id="PF00689"/>
    </source>
</evidence>
<keyword evidence="7 17" id="KW-0547">Nucleotide-binding</keyword>
<keyword evidence="5 17" id="KW-0812">Transmembrane</keyword>
<evidence type="ECO:0000256" key="13">
    <source>
        <dbReference type="ARBA" id="ARBA00022989"/>
    </source>
</evidence>
<feature type="transmembrane region" description="Helical" evidence="17">
    <location>
        <begin position="371"/>
        <end position="395"/>
    </location>
</feature>
<feature type="transmembrane region" description="Helical" evidence="17">
    <location>
        <begin position="134"/>
        <end position="154"/>
    </location>
</feature>
<dbReference type="InterPro" id="IPR036412">
    <property type="entry name" value="HAD-like_sf"/>
</dbReference>
<dbReference type="SUPFAM" id="SSF81665">
    <property type="entry name" value="Calcium ATPase, transmembrane domain M"/>
    <property type="match status" value="1"/>
</dbReference>
<dbReference type="GO" id="GO:0005886">
    <property type="term" value="C:plasma membrane"/>
    <property type="evidence" value="ECO:0007669"/>
    <property type="project" value="TreeGrafter"/>
</dbReference>
<dbReference type="Pfam" id="PF13246">
    <property type="entry name" value="Cation_ATPase"/>
    <property type="match status" value="1"/>
</dbReference>
<keyword evidence="9 17" id="KW-0067">ATP-binding</keyword>
<sequence length="990" mass="110192">MDENGTPSSSVYCYRQPAPQSVSVIHQGPSPQDVAVIQMQEFHVVSGPANNLQQPDYTRHEPGLFSGLVEGRVMDQLIEHGGVQGVAATLETHIQNGIDGSSEDINCRKEFFGSNSYPARPPTKGFFHYLKIEVMDFTNIMLLVCAALYLVLGIKQKGAGEGWYDGVSIFAAIILVISISATSNFRQNRKFDNLFEFNKNILVDVMRNGRRHVISIFEIVVGDIVCLKNGDQVPADGLFIEGHSLKVDESRMTAGRDRVEINHDQNPFLSSGSKIIDGCATMLVTAVGMKTSWGRLMSTVARDPKEEMPLHDQSRKLTLILGMFGLAMALLVLVRLLVGYFTGKTRDEFGNVVFTGSRTKVDDLINSLVDITFTAVVILVVAIPGGLSLAINLTLAHSTKRMMADQAVVRNLSACEVLASVKTICTDMKRIIAANQIMRVPRFFVGADSMEGRSYTSIAANVLELFFQGIRHTSAHVHNFFPVTPIDETIRSWAVLRWNMEMENIRQFSILNVKPSCSESWRIGISLRNQADNRIHLHWKGDADSILPLCSHYYDSSGNMIALSNVERGRFLEIIVQMASSRLRCVAFAHRQLSEDEYENEAANQGIPDTNLILLALLGVEDHCHPGIREAFQICRRAGIHVKLVTSENVSRARAVVLECGILSPGEEVSERLVVEAEAFFNYTEDEQRLRVGDVAVMAMSSDEHKLKMVQLLQKENGHVVAVTGDCANDAPTLKEANVGIAMGAQSTEVTKQCSDIIILDDNFSNVVKVVRWGRCIRNNIQKFSQFQLTANMAFLVIYTVTILSSGNAPLTIAQLLWVNLIMDTLGALALATDKPTKALMKQPVHQAGILITNIMWRNMIAQALYQIVVILTLKFKGESIFGVREEVVATLIFNSFVFCQVFNLVSARKLEEKNVFAGMLKNRWFIVITWIIVILQVILVEILNRFAHTQRLKWKQWAACIGIAAFSWPFDWLIKCIPVPDTPAISLLF</sequence>
<dbReference type="InterPro" id="IPR006068">
    <property type="entry name" value="ATPase_P-typ_cation-transptr_C"/>
</dbReference>
<dbReference type="Gene3D" id="3.40.1110.10">
    <property type="entry name" value="Calcium-transporting ATPase, cytoplasmic domain N"/>
    <property type="match status" value="1"/>
</dbReference>
<evidence type="ECO:0000256" key="11">
    <source>
        <dbReference type="ARBA" id="ARBA00022860"/>
    </source>
</evidence>
<dbReference type="InterPro" id="IPR023299">
    <property type="entry name" value="ATPase_P-typ_cyto_dom_N"/>
</dbReference>
<reference evidence="22 23" key="1">
    <citation type="submission" date="2025-04" db="UniProtKB">
        <authorList>
            <consortium name="RefSeq"/>
        </authorList>
    </citation>
    <scope>IDENTIFICATION</scope>
</reference>
<dbReference type="PRINTS" id="PR00119">
    <property type="entry name" value="CATATPASE"/>
</dbReference>
<keyword evidence="15 17" id="KW-0472">Membrane</keyword>
<comment type="function">
    <text evidence="17">Catalyzes the hydrolysis of ATP coupled with the transport of calcium.</text>
</comment>
<dbReference type="InterPro" id="IPR001757">
    <property type="entry name" value="P_typ_ATPase"/>
</dbReference>
<dbReference type="Gramene" id="SIN_1000315.t">
    <property type="protein sequence ID" value="SIN_1000315.t"/>
    <property type="gene ID" value="SIN_1000315"/>
</dbReference>
<evidence type="ECO:0000256" key="2">
    <source>
        <dbReference type="ARBA" id="ARBA00006124"/>
    </source>
</evidence>